<dbReference type="EMBL" id="MQWB01000001">
    <property type="protein sequence ID" value="OZC02819.1"/>
    <property type="molecule type" value="Genomic_DNA"/>
</dbReference>
<organism evidence="1 2">
    <name type="scientific">Rubricoccus marinus</name>
    <dbReference type="NCBI Taxonomy" id="716817"/>
    <lineage>
        <taxon>Bacteria</taxon>
        <taxon>Pseudomonadati</taxon>
        <taxon>Rhodothermota</taxon>
        <taxon>Rhodothermia</taxon>
        <taxon>Rhodothermales</taxon>
        <taxon>Rubricoccaceae</taxon>
        <taxon>Rubricoccus</taxon>
    </lineage>
</organism>
<dbReference type="OrthoDB" id="1495375at2"/>
<protein>
    <submittedName>
        <fullName evidence="1">Uncharacterized protein</fullName>
    </submittedName>
</protein>
<keyword evidence="2" id="KW-1185">Reference proteome</keyword>
<gene>
    <name evidence="1" type="ORF">BSZ36_07435</name>
</gene>
<comment type="caution">
    <text evidence="1">The sequence shown here is derived from an EMBL/GenBank/DDBJ whole genome shotgun (WGS) entry which is preliminary data.</text>
</comment>
<dbReference type="InParanoid" id="A0A259TYJ4"/>
<evidence type="ECO:0000313" key="1">
    <source>
        <dbReference type="EMBL" id="OZC02819.1"/>
    </source>
</evidence>
<dbReference type="Proteomes" id="UP000216446">
    <property type="component" value="Unassembled WGS sequence"/>
</dbReference>
<proteinExistence type="predicted"/>
<sequence>MAERRGMVVKNVTEGPLTVRLASRSFSLESQEETVVNATEVRDVTLRDCLQRRTLAVVRPASAEETEGIGEDASGE</sequence>
<dbReference type="AlphaFoldDB" id="A0A259TYJ4"/>
<accession>A0A259TYJ4</accession>
<name>A0A259TYJ4_9BACT</name>
<dbReference type="RefSeq" id="WP_094547463.1">
    <property type="nucleotide sequence ID" value="NZ_MQWB01000001.1"/>
</dbReference>
<reference evidence="1 2" key="1">
    <citation type="submission" date="2016-11" db="EMBL/GenBank/DDBJ databases">
        <title>Study of marine rhodopsin-containing bacteria.</title>
        <authorList>
            <person name="Yoshizawa S."/>
            <person name="Kumagai Y."/>
            <person name="Kogure K."/>
        </authorList>
    </citation>
    <scope>NUCLEOTIDE SEQUENCE [LARGE SCALE GENOMIC DNA]</scope>
    <source>
        <strain evidence="1 2">SG-29</strain>
    </source>
</reference>
<evidence type="ECO:0000313" key="2">
    <source>
        <dbReference type="Proteomes" id="UP000216446"/>
    </source>
</evidence>